<reference evidence="3" key="1">
    <citation type="journal article" date="2019" name="Int. J. Syst. Evol. Microbiol.">
        <title>The Global Catalogue of Microorganisms (GCM) 10K type strain sequencing project: providing services to taxonomists for standard genome sequencing and annotation.</title>
        <authorList>
            <consortium name="The Broad Institute Genomics Platform"/>
            <consortium name="The Broad Institute Genome Sequencing Center for Infectious Disease"/>
            <person name="Wu L."/>
            <person name="Ma J."/>
        </authorList>
    </citation>
    <scope>NUCLEOTIDE SEQUENCE [LARGE SCALE GENOMIC DNA]</scope>
    <source>
        <strain evidence="3">JCM 31696</strain>
    </source>
</reference>
<dbReference type="EMBL" id="JBHTIR010000572">
    <property type="protein sequence ID" value="MFD0851548.1"/>
    <property type="molecule type" value="Genomic_DNA"/>
</dbReference>
<keyword evidence="3" id="KW-1185">Reference proteome</keyword>
<feature type="domain" description="DUF4132" evidence="1">
    <location>
        <begin position="19"/>
        <end position="173"/>
    </location>
</feature>
<proteinExistence type="predicted"/>
<dbReference type="InterPro" id="IPR025406">
    <property type="entry name" value="DUF4132"/>
</dbReference>
<dbReference type="Proteomes" id="UP001597083">
    <property type="component" value="Unassembled WGS sequence"/>
</dbReference>
<evidence type="ECO:0000313" key="3">
    <source>
        <dbReference type="Proteomes" id="UP001597083"/>
    </source>
</evidence>
<protein>
    <submittedName>
        <fullName evidence="2">DUF4132 domain-containing protein</fullName>
    </submittedName>
</protein>
<feature type="non-terminal residue" evidence="2">
    <location>
        <position position="1"/>
    </location>
</feature>
<dbReference type="Pfam" id="PF13569">
    <property type="entry name" value="DUF4132"/>
    <property type="match status" value="1"/>
</dbReference>
<evidence type="ECO:0000259" key="1">
    <source>
        <dbReference type="Pfam" id="PF13569"/>
    </source>
</evidence>
<accession>A0ABW3CAN8</accession>
<feature type="non-terminal residue" evidence="2">
    <location>
        <position position="174"/>
    </location>
</feature>
<sequence>RFTVTFDEQLVPLVVESSGKIRKSLPKPGAKDDPALAPAAHALFTGLKKDLRTIADQELKRLELAMINRRSRTPHDFRALFVAHPLMRHIAHRLVWITDTGTAFRVAEDDTYADVNDDPFTPATDARISIAHPILLDDDLATWAELFADYEILQPFPQLGRPVHTLADDERAAH</sequence>
<evidence type="ECO:0000313" key="2">
    <source>
        <dbReference type="EMBL" id="MFD0851548.1"/>
    </source>
</evidence>
<organism evidence="2 3">
    <name type="scientific">Actinomadura adrarensis</name>
    <dbReference type="NCBI Taxonomy" id="1819600"/>
    <lineage>
        <taxon>Bacteria</taxon>
        <taxon>Bacillati</taxon>
        <taxon>Actinomycetota</taxon>
        <taxon>Actinomycetes</taxon>
        <taxon>Streptosporangiales</taxon>
        <taxon>Thermomonosporaceae</taxon>
        <taxon>Actinomadura</taxon>
    </lineage>
</organism>
<comment type="caution">
    <text evidence="2">The sequence shown here is derived from an EMBL/GenBank/DDBJ whole genome shotgun (WGS) entry which is preliminary data.</text>
</comment>
<name>A0ABW3CAN8_9ACTN</name>
<gene>
    <name evidence="2" type="ORF">ACFQ07_04925</name>
</gene>